<dbReference type="Pfam" id="PF11174">
    <property type="entry name" value="DUF2970"/>
    <property type="match status" value="1"/>
</dbReference>
<reference evidence="2" key="3">
    <citation type="submission" date="2019-09" db="EMBL/GenBank/DDBJ databases">
        <title>Co-occurence of chitin degradation, pigmentation and bioactivity in marine Pseudoalteromonas.</title>
        <authorList>
            <person name="Sonnenschein E.C."/>
            <person name="Bech P.K."/>
        </authorList>
    </citation>
    <scope>NUCLEOTIDE SEQUENCE</scope>
    <source>
        <strain evidence="2">S3790</strain>
        <strain evidence="3">S3895</strain>
    </source>
</reference>
<reference evidence="2 5" key="1">
    <citation type="submission" date="2018-01" db="EMBL/GenBank/DDBJ databases">
        <authorList>
            <person name="Paulsen S."/>
            <person name="Gram L.K."/>
        </authorList>
    </citation>
    <scope>NUCLEOTIDE SEQUENCE [LARGE SCALE GENOMIC DNA]</scope>
    <source>
        <strain evidence="2 5">S3790</strain>
        <strain evidence="3">S3895</strain>
    </source>
</reference>
<keyword evidence="1" id="KW-0812">Transmembrane</keyword>
<evidence type="ECO:0000313" key="5">
    <source>
        <dbReference type="Proteomes" id="UP000307217"/>
    </source>
</evidence>
<dbReference type="AlphaFoldDB" id="A0A5S3V9L0"/>
<organism evidence="2 5">
    <name type="scientific">Pseudoalteromonas aurantia</name>
    <dbReference type="NCBI Taxonomy" id="43654"/>
    <lineage>
        <taxon>Bacteria</taxon>
        <taxon>Pseudomonadati</taxon>
        <taxon>Pseudomonadota</taxon>
        <taxon>Gammaproteobacteria</taxon>
        <taxon>Alteromonadales</taxon>
        <taxon>Pseudoalteromonadaceae</taxon>
        <taxon>Pseudoalteromonas</taxon>
    </lineage>
</organism>
<evidence type="ECO:0000313" key="3">
    <source>
        <dbReference type="EMBL" id="TMO70648.1"/>
    </source>
</evidence>
<dbReference type="EMBL" id="PNBW01000125">
    <property type="protein sequence ID" value="TMO70648.1"/>
    <property type="molecule type" value="Genomic_DNA"/>
</dbReference>
<keyword evidence="4" id="KW-1185">Reference proteome</keyword>
<dbReference type="Proteomes" id="UP000307164">
    <property type="component" value="Unassembled WGS sequence"/>
</dbReference>
<evidence type="ECO:0000256" key="1">
    <source>
        <dbReference type="SAM" id="Phobius"/>
    </source>
</evidence>
<keyword evidence="1" id="KW-0472">Membrane</keyword>
<evidence type="ECO:0000313" key="2">
    <source>
        <dbReference type="EMBL" id="TMO68165.1"/>
    </source>
</evidence>
<dbReference type="InterPro" id="IPR021344">
    <property type="entry name" value="DUF2970"/>
</dbReference>
<name>A0A5S3V9L0_9GAMM</name>
<gene>
    <name evidence="2" type="ORF">CWC19_10615</name>
    <name evidence="3" type="ORF">CWC20_19400</name>
</gene>
<sequence length="59" mass="6549">MQLLSIIQSVLAAIFGVQSRGKYQHDFNTSSFLPFIVVGIIVVISFIISIALIVQYVLH</sequence>
<evidence type="ECO:0000313" key="4">
    <source>
        <dbReference type="Proteomes" id="UP000307164"/>
    </source>
</evidence>
<feature type="transmembrane region" description="Helical" evidence="1">
    <location>
        <begin position="35"/>
        <end position="58"/>
    </location>
</feature>
<dbReference type="RefSeq" id="WP_138591860.1">
    <property type="nucleotide sequence ID" value="NZ_PNBW01000125.1"/>
</dbReference>
<dbReference type="OrthoDB" id="5625885at2"/>
<proteinExistence type="predicted"/>
<protein>
    <submittedName>
        <fullName evidence="2">DUF2970 domain-containing protein</fullName>
    </submittedName>
</protein>
<comment type="caution">
    <text evidence="2">The sequence shown here is derived from an EMBL/GenBank/DDBJ whole genome shotgun (WGS) entry which is preliminary data.</text>
</comment>
<reference evidence="4 5" key="2">
    <citation type="submission" date="2019-06" db="EMBL/GenBank/DDBJ databases">
        <title>Co-occurence of chitin degradation, pigmentation and bioactivity in marine Pseudoalteromonas.</title>
        <authorList>
            <person name="Sonnenschein E.C."/>
            <person name="Bech P.K."/>
        </authorList>
    </citation>
    <scope>NUCLEOTIDE SEQUENCE [LARGE SCALE GENOMIC DNA]</scope>
    <source>
        <strain evidence="5">S3790</strain>
        <strain evidence="4">S3895</strain>
    </source>
</reference>
<accession>A0A5S3V9L0</accession>
<keyword evidence="1" id="KW-1133">Transmembrane helix</keyword>
<dbReference type="EMBL" id="PNBX01000043">
    <property type="protein sequence ID" value="TMO68165.1"/>
    <property type="molecule type" value="Genomic_DNA"/>
</dbReference>
<dbReference type="Proteomes" id="UP000307217">
    <property type="component" value="Unassembled WGS sequence"/>
</dbReference>